<feature type="transmembrane region" description="Helical" evidence="2">
    <location>
        <begin position="54"/>
        <end position="76"/>
    </location>
</feature>
<gene>
    <name evidence="3" type="ORF">ANANG_G00138290</name>
</gene>
<dbReference type="EMBL" id="JAFIRN010000007">
    <property type="protein sequence ID" value="KAG5845381.1"/>
    <property type="molecule type" value="Genomic_DNA"/>
</dbReference>
<feature type="transmembrane region" description="Helical" evidence="2">
    <location>
        <begin position="20"/>
        <end position="42"/>
    </location>
</feature>
<evidence type="ECO:0000256" key="2">
    <source>
        <dbReference type="SAM" id="Phobius"/>
    </source>
</evidence>
<keyword evidence="2" id="KW-1133">Transmembrane helix</keyword>
<comment type="caution">
    <text evidence="3">The sequence shown here is derived from an EMBL/GenBank/DDBJ whole genome shotgun (WGS) entry which is preliminary data.</text>
</comment>
<protein>
    <submittedName>
        <fullName evidence="3">Uncharacterized protein</fullName>
    </submittedName>
</protein>
<organism evidence="3 4">
    <name type="scientific">Anguilla anguilla</name>
    <name type="common">European freshwater eel</name>
    <name type="synonym">Muraena anguilla</name>
    <dbReference type="NCBI Taxonomy" id="7936"/>
    <lineage>
        <taxon>Eukaryota</taxon>
        <taxon>Metazoa</taxon>
        <taxon>Chordata</taxon>
        <taxon>Craniata</taxon>
        <taxon>Vertebrata</taxon>
        <taxon>Euteleostomi</taxon>
        <taxon>Actinopterygii</taxon>
        <taxon>Neopterygii</taxon>
        <taxon>Teleostei</taxon>
        <taxon>Anguilliformes</taxon>
        <taxon>Anguillidae</taxon>
        <taxon>Anguilla</taxon>
    </lineage>
</organism>
<feature type="compositionally biased region" description="Basic and acidic residues" evidence="1">
    <location>
        <begin position="115"/>
        <end position="124"/>
    </location>
</feature>
<evidence type="ECO:0000313" key="3">
    <source>
        <dbReference type="EMBL" id="KAG5845381.1"/>
    </source>
</evidence>
<dbReference type="AlphaFoldDB" id="A0A9D3RXS5"/>
<evidence type="ECO:0000313" key="4">
    <source>
        <dbReference type="Proteomes" id="UP001044222"/>
    </source>
</evidence>
<reference evidence="3" key="1">
    <citation type="submission" date="2021-01" db="EMBL/GenBank/DDBJ databases">
        <title>A chromosome-scale assembly of European eel, Anguilla anguilla.</title>
        <authorList>
            <person name="Henkel C."/>
            <person name="Jong-Raadsen S.A."/>
            <person name="Dufour S."/>
            <person name="Weltzien F.-A."/>
            <person name="Palstra A.P."/>
            <person name="Pelster B."/>
            <person name="Spaink H.P."/>
            <person name="Van Den Thillart G.E."/>
            <person name="Jansen H."/>
            <person name="Zahm M."/>
            <person name="Klopp C."/>
            <person name="Cedric C."/>
            <person name="Louis A."/>
            <person name="Berthelot C."/>
            <person name="Parey E."/>
            <person name="Roest Crollius H."/>
            <person name="Montfort J."/>
            <person name="Robinson-Rechavi M."/>
            <person name="Bucao C."/>
            <person name="Bouchez O."/>
            <person name="Gislard M."/>
            <person name="Lluch J."/>
            <person name="Milhes M."/>
            <person name="Lampietro C."/>
            <person name="Lopez Roques C."/>
            <person name="Donnadieu C."/>
            <person name="Braasch I."/>
            <person name="Desvignes T."/>
            <person name="Postlethwait J."/>
            <person name="Bobe J."/>
            <person name="Guiguen Y."/>
            <person name="Dirks R."/>
        </authorList>
    </citation>
    <scope>NUCLEOTIDE SEQUENCE</scope>
    <source>
        <strain evidence="3">Tag_6206</strain>
        <tissue evidence="3">Liver</tissue>
    </source>
</reference>
<keyword evidence="4" id="KW-1185">Reference proteome</keyword>
<proteinExistence type="predicted"/>
<sequence length="235" mass="27153">MPIAASNFIRKRQIMTIDYVCLVAIINVFLVYVIFLTLPWSFTGSVAKTTLIPQSVLIGAVCGGTLIIFLVSLCVCQWKSVRHRRLAQHTYANTSEGYVDKRKRPHSQTEEEENKDIKDAEQKKNKVNMTESETGSDDLRKLFQVSREDIAEARKKLKVKRAYFFKGDENPNRSGNGNFKRKRSFHLYINSRELKKQSQTQHVVPTQAKQHCTRQKKCRQARGKQLTAEELYENI</sequence>
<evidence type="ECO:0000256" key="1">
    <source>
        <dbReference type="SAM" id="MobiDB-lite"/>
    </source>
</evidence>
<dbReference type="Proteomes" id="UP001044222">
    <property type="component" value="Chromosome 7"/>
</dbReference>
<keyword evidence="2" id="KW-0472">Membrane</keyword>
<feature type="region of interest" description="Disordered" evidence="1">
    <location>
        <begin position="97"/>
        <end position="135"/>
    </location>
</feature>
<name>A0A9D3RXS5_ANGAN</name>
<accession>A0A9D3RXS5</accession>
<keyword evidence="2" id="KW-0812">Transmembrane</keyword>